<comment type="caution">
    <text evidence="1">The sequence shown here is derived from an EMBL/GenBank/DDBJ whole genome shotgun (WGS) entry which is preliminary data.</text>
</comment>
<gene>
    <name evidence="1" type="ORF">JT362_30130</name>
</gene>
<reference evidence="1 2" key="1">
    <citation type="submission" date="2021-02" db="EMBL/GenBank/DDBJ databases">
        <title>Actinophytocola xerophila sp. nov., isolated from soil of cotton cropping field.</title>
        <authorList>
            <person name="Huang R."/>
            <person name="Chen X."/>
            <person name="Ge X."/>
            <person name="Liu W."/>
        </authorList>
    </citation>
    <scope>NUCLEOTIDE SEQUENCE [LARGE SCALE GENOMIC DNA]</scope>
    <source>
        <strain evidence="1 2">S1-96</strain>
    </source>
</reference>
<name>A0ABT2JHN2_9PSEU</name>
<proteinExistence type="predicted"/>
<organism evidence="1 2">
    <name type="scientific">Actinophytocola gossypii</name>
    <dbReference type="NCBI Taxonomy" id="2812003"/>
    <lineage>
        <taxon>Bacteria</taxon>
        <taxon>Bacillati</taxon>
        <taxon>Actinomycetota</taxon>
        <taxon>Actinomycetes</taxon>
        <taxon>Pseudonocardiales</taxon>
        <taxon>Pseudonocardiaceae</taxon>
    </lineage>
</organism>
<dbReference type="EMBL" id="JAFFZE010000025">
    <property type="protein sequence ID" value="MCT2587390.1"/>
    <property type="molecule type" value="Genomic_DNA"/>
</dbReference>
<sequence>MSDRSWDEVRALLDDPFVDADTKQRLYAAYLQDNGYGGLGYADAEDMPEEMRGYHDQYLDRGEFVPMGSLDDVYADAQAESEEGGYSHRLVQDELDRNTADLDGLSAPTSSSAGVEKSDELFELARPALRVFENFIPVNDVVPGDSLGRHGRISMEDVRTRFDEQLGIGFRKFLEDAERLRAAHGVLSGLRSSTESELNTVYGSWSGPAANASYRFYSQEIDPNSSDLVDFLSAAPGMITALVENVFAECKAKADTVMGLYSPTVGSATPDMARKVVELASADLGEDDHDRVLEVAAWVDSQCGTDLEGRIRSDDCDLNDENKEYVRRECKAWIRDSFNVDLHDSLYETFTQTCDDAAEAVNRFYEELNSYLGEYENKFGEALPPQQPGPT</sequence>
<keyword evidence="2" id="KW-1185">Reference proteome</keyword>
<protein>
    <submittedName>
        <fullName evidence="1">Uncharacterized protein</fullName>
    </submittedName>
</protein>
<accession>A0ABT2JHN2</accession>
<feature type="non-terminal residue" evidence="1">
    <location>
        <position position="391"/>
    </location>
</feature>
<evidence type="ECO:0000313" key="2">
    <source>
        <dbReference type="Proteomes" id="UP001156441"/>
    </source>
</evidence>
<evidence type="ECO:0000313" key="1">
    <source>
        <dbReference type="EMBL" id="MCT2587390.1"/>
    </source>
</evidence>
<dbReference type="Proteomes" id="UP001156441">
    <property type="component" value="Unassembled WGS sequence"/>
</dbReference>